<feature type="domain" description="Acyltransferase 3" evidence="2">
    <location>
        <begin position="20"/>
        <end position="341"/>
    </location>
</feature>
<feature type="transmembrane region" description="Helical" evidence="1">
    <location>
        <begin position="233"/>
        <end position="250"/>
    </location>
</feature>
<feature type="transmembrane region" description="Helical" evidence="1">
    <location>
        <begin position="12"/>
        <end position="36"/>
    </location>
</feature>
<proteinExistence type="predicted"/>
<keyword evidence="1" id="KW-0472">Membrane</keyword>
<feature type="transmembrane region" description="Helical" evidence="1">
    <location>
        <begin position="256"/>
        <end position="275"/>
    </location>
</feature>
<dbReference type="Pfam" id="PF01757">
    <property type="entry name" value="Acyl_transf_3"/>
    <property type="match status" value="1"/>
</dbReference>
<evidence type="ECO:0000259" key="2">
    <source>
        <dbReference type="Pfam" id="PF01757"/>
    </source>
</evidence>
<feature type="transmembrane region" description="Helical" evidence="1">
    <location>
        <begin position="128"/>
        <end position="150"/>
    </location>
</feature>
<dbReference type="GO" id="GO:0016747">
    <property type="term" value="F:acyltransferase activity, transferring groups other than amino-acyl groups"/>
    <property type="evidence" value="ECO:0007669"/>
    <property type="project" value="InterPro"/>
</dbReference>
<comment type="caution">
    <text evidence="3">The sequence shown here is derived from an EMBL/GenBank/DDBJ whole genome shotgun (WGS) entry which is preliminary data.</text>
</comment>
<dbReference type="AlphaFoldDB" id="A0A9X0WIE5"/>
<dbReference type="InterPro" id="IPR050879">
    <property type="entry name" value="Acyltransferase_3"/>
</dbReference>
<accession>A0A9X0WIE5</accession>
<dbReference type="Proteomes" id="UP001138802">
    <property type="component" value="Unassembled WGS sequence"/>
</dbReference>
<evidence type="ECO:0000256" key="1">
    <source>
        <dbReference type="SAM" id="Phobius"/>
    </source>
</evidence>
<sequence length="380" mass="41887">MQLRRWLRRPTAAGDFVPVIDGLRFVAIMAVILYHLNDYLVTKTGRRGESDWLSDLLAHGHIGVPLFFALSGFIISRPFLAGTVPRIGHYFARRLTRLEPPYLVNLLLIYTLLVLVLGMDALELFPHLVASALYIHHFVFGGASTINFVAWSLEVEFQFYVLAPLLLAALGLVGTLPRRLALASLVLLGGWAHQAPVVAHSFFGLTLLRYSGFFAAGILAADVFVNRWEQRPVLGLTGDSLTLLGVALLGSGLSGAAWAAGLMPAWVLLILLGSLRGRWSSRVLSVAPVYLIGGMCYTLYLYHFYVISAVGRLALPWMLASQPLWFNLVLMSLVVLPVVLLVGALLFILVERPFMVWRPGLRSRTETASAESQGTHCVER</sequence>
<name>A0A9X0WIE5_9GAMM</name>
<dbReference type="GO" id="GO:0016020">
    <property type="term" value="C:membrane"/>
    <property type="evidence" value="ECO:0007669"/>
    <property type="project" value="TreeGrafter"/>
</dbReference>
<feature type="transmembrane region" description="Helical" evidence="1">
    <location>
        <begin position="325"/>
        <end position="350"/>
    </location>
</feature>
<keyword evidence="1" id="KW-1133">Transmembrane helix</keyword>
<gene>
    <name evidence="3" type="ORF">CKO25_10480</name>
</gene>
<feature type="transmembrane region" description="Helical" evidence="1">
    <location>
        <begin position="157"/>
        <end position="177"/>
    </location>
</feature>
<feature type="transmembrane region" description="Helical" evidence="1">
    <location>
        <begin position="197"/>
        <end position="221"/>
    </location>
</feature>
<dbReference type="PANTHER" id="PTHR23028:SF53">
    <property type="entry name" value="ACYL_TRANSF_3 DOMAIN-CONTAINING PROTEIN"/>
    <property type="match status" value="1"/>
</dbReference>
<feature type="transmembrane region" description="Helical" evidence="1">
    <location>
        <begin position="102"/>
        <end position="122"/>
    </location>
</feature>
<dbReference type="GO" id="GO:0000271">
    <property type="term" value="P:polysaccharide biosynthetic process"/>
    <property type="evidence" value="ECO:0007669"/>
    <property type="project" value="TreeGrafter"/>
</dbReference>
<keyword evidence="1" id="KW-0812">Transmembrane</keyword>
<protein>
    <recommendedName>
        <fullName evidence="2">Acyltransferase 3 domain-containing protein</fullName>
    </recommendedName>
</protein>
<feature type="transmembrane region" description="Helical" evidence="1">
    <location>
        <begin position="56"/>
        <end position="81"/>
    </location>
</feature>
<feature type="transmembrane region" description="Helical" evidence="1">
    <location>
        <begin position="287"/>
        <end position="305"/>
    </location>
</feature>
<dbReference type="InterPro" id="IPR002656">
    <property type="entry name" value="Acyl_transf_3_dom"/>
</dbReference>
<evidence type="ECO:0000313" key="3">
    <source>
        <dbReference type="EMBL" id="MBK1645070.1"/>
    </source>
</evidence>
<dbReference type="PANTHER" id="PTHR23028">
    <property type="entry name" value="ACETYLTRANSFERASE"/>
    <property type="match status" value="1"/>
</dbReference>
<organism evidence="3 4">
    <name type="scientific">Thiocapsa imhoffii</name>
    <dbReference type="NCBI Taxonomy" id="382777"/>
    <lineage>
        <taxon>Bacteria</taxon>
        <taxon>Pseudomonadati</taxon>
        <taxon>Pseudomonadota</taxon>
        <taxon>Gammaproteobacteria</taxon>
        <taxon>Chromatiales</taxon>
        <taxon>Chromatiaceae</taxon>
        <taxon>Thiocapsa</taxon>
    </lineage>
</organism>
<reference evidence="3 4" key="1">
    <citation type="journal article" date="2020" name="Microorganisms">
        <title>Osmotic Adaptation and Compatible Solute Biosynthesis of Phototrophic Bacteria as Revealed from Genome Analyses.</title>
        <authorList>
            <person name="Imhoff J.F."/>
            <person name="Rahn T."/>
            <person name="Kunzel S."/>
            <person name="Keller A."/>
            <person name="Neulinger S.C."/>
        </authorList>
    </citation>
    <scope>NUCLEOTIDE SEQUENCE [LARGE SCALE GENOMIC DNA]</scope>
    <source>
        <strain evidence="3 4">DSM 21303</strain>
    </source>
</reference>
<dbReference type="EMBL" id="NRSD01000009">
    <property type="protein sequence ID" value="MBK1645070.1"/>
    <property type="molecule type" value="Genomic_DNA"/>
</dbReference>
<keyword evidence="4" id="KW-1185">Reference proteome</keyword>
<dbReference type="RefSeq" id="WP_200387877.1">
    <property type="nucleotide sequence ID" value="NZ_NRSD01000009.1"/>
</dbReference>
<evidence type="ECO:0000313" key="4">
    <source>
        <dbReference type="Proteomes" id="UP001138802"/>
    </source>
</evidence>